<comment type="caution">
    <text evidence="3">The sequence shown here is derived from an EMBL/GenBank/DDBJ whole genome shotgun (WGS) entry which is preliminary data.</text>
</comment>
<keyword evidence="4" id="KW-1185">Reference proteome</keyword>
<reference evidence="3" key="1">
    <citation type="submission" date="2023-04" db="EMBL/GenBank/DDBJ databases">
        <title>Black Yeasts Isolated from many extreme environments.</title>
        <authorList>
            <person name="Coleine C."/>
            <person name="Stajich J.E."/>
            <person name="Selbmann L."/>
        </authorList>
    </citation>
    <scope>NUCLEOTIDE SEQUENCE</scope>
    <source>
        <strain evidence="3">CCFEE 5312</strain>
    </source>
</reference>
<evidence type="ECO:0000313" key="3">
    <source>
        <dbReference type="EMBL" id="KAK3047889.1"/>
    </source>
</evidence>
<organism evidence="3 4">
    <name type="scientific">Extremus antarcticus</name>
    <dbReference type="NCBI Taxonomy" id="702011"/>
    <lineage>
        <taxon>Eukaryota</taxon>
        <taxon>Fungi</taxon>
        <taxon>Dikarya</taxon>
        <taxon>Ascomycota</taxon>
        <taxon>Pezizomycotina</taxon>
        <taxon>Dothideomycetes</taxon>
        <taxon>Dothideomycetidae</taxon>
        <taxon>Mycosphaerellales</taxon>
        <taxon>Extremaceae</taxon>
        <taxon>Extremus</taxon>
    </lineage>
</organism>
<gene>
    <name evidence="3" type="ORF">LTR09_010714</name>
</gene>
<evidence type="ECO:0000313" key="4">
    <source>
        <dbReference type="Proteomes" id="UP001271007"/>
    </source>
</evidence>
<keyword evidence="2" id="KW-0472">Membrane</keyword>
<keyword evidence="2" id="KW-0812">Transmembrane</keyword>
<dbReference type="AlphaFoldDB" id="A0AAJ0D7B2"/>
<evidence type="ECO:0000256" key="2">
    <source>
        <dbReference type="SAM" id="Phobius"/>
    </source>
</evidence>
<keyword evidence="2" id="KW-1133">Transmembrane helix</keyword>
<proteinExistence type="predicted"/>
<dbReference type="EMBL" id="JAWDJX010000055">
    <property type="protein sequence ID" value="KAK3047889.1"/>
    <property type="molecule type" value="Genomic_DNA"/>
</dbReference>
<name>A0AAJ0D7B2_9PEZI</name>
<feature type="region of interest" description="Disordered" evidence="1">
    <location>
        <begin position="77"/>
        <end position="144"/>
    </location>
</feature>
<feature type="compositionally biased region" description="Polar residues" evidence="1">
    <location>
        <begin position="79"/>
        <end position="140"/>
    </location>
</feature>
<accession>A0AAJ0D7B2</accession>
<dbReference type="Proteomes" id="UP001271007">
    <property type="component" value="Unassembled WGS sequence"/>
</dbReference>
<sequence length="279" mass="28265">MASSSSITASSAAINTASAIAILATAIPTSLAYLYLTNSASANDLVKSELSAGSTPAWIASLPSTLQTYLLNGLGTPTAGASSSQPPQTSNASASQAPSRSTPTANQTSQPTDAVTYPQSPASGTGTTTQSAMPKQTGDNGSALSSGAKAGIGAGIGILASLLIALGVFLLRGKRRTRDTKPMDISASRRPYMDSKAEVDGNSRQEAADLAGPEVGELPDREPQEVDAQVYARTPLPVPLSSKPSMKLDAGYRGHETAGSALAVEMGVPTLSSGRQKGE</sequence>
<evidence type="ECO:0000256" key="1">
    <source>
        <dbReference type="SAM" id="MobiDB-lite"/>
    </source>
</evidence>
<feature type="transmembrane region" description="Helical" evidence="2">
    <location>
        <begin position="150"/>
        <end position="171"/>
    </location>
</feature>
<feature type="transmembrane region" description="Helical" evidence="2">
    <location>
        <begin position="12"/>
        <end position="36"/>
    </location>
</feature>
<protein>
    <submittedName>
        <fullName evidence="3">Uncharacterized protein</fullName>
    </submittedName>
</protein>